<keyword evidence="5 7" id="KW-1133">Transmembrane helix</keyword>
<dbReference type="PROSITE" id="PS50893">
    <property type="entry name" value="ABC_TRANSPORTER_2"/>
    <property type="match status" value="1"/>
</dbReference>
<evidence type="ECO:0000256" key="3">
    <source>
        <dbReference type="ARBA" id="ARBA00022741"/>
    </source>
</evidence>
<dbReference type="GO" id="GO:0005524">
    <property type="term" value="F:ATP binding"/>
    <property type="evidence" value="ECO:0007669"/>
    <property type="project" value="UniProtKB-KW"/>
</dbReference>
<protein>
    <submittedName>
        <fullName evidence="10">ATP-binding cassette subfamily B protein</fullName>
    </submittedName>
</protein>
<keyword evidence="6 7" id="KW-0472">Membrane</keyword>
<dbReference type="SUPFAM" id="SSF52540">
    <property type="entry name" value="P-loop containing nucleoside triphosphate hydrolases"/>
    <property type="match status" value="1"/>
</dbReference>
<keyword evidence="11" id="KW-1185">Reference proteome</keyword>
<dbReference type="InterPro" id="IPR036640">
    <property type="entry name" value="ABC1_TM_sf"/>
</dbReference>
<dbReference type="GO" id="GO:0034040">
    <property type="term" value="F:ATPase-coupled lipid transmembrane transporter activity"/>
    <property type="evidence" value="ECO:0007669"/>
    <property type="project" value="TreeGrafter"/>
</dbReference>
<keyword evidence="4 10" id="KW-0067">ATP-binding</keyword>
<feature type="transmembrane region" description="Helical" evidence="7">
    <location>
        <begin position="247"/>
        <end position="270"/>
    </location>
</feature>
<evidence type="ECO:0000256" key="5">
    <source>
        <dbReference type="ARBA" id="ARBA00022989"/>
    </source>
</evidence>
<evidence type="ECO:0000256" key="1">
    <source>
        <dbReference type="ARBA" id="ARBA00004651"/>
    </source>
</evidence>
<evidence type="ECO:0000256" key="2">
    <source>
        <dbReference type="ARBA" id="ARBA00022692"/>
    </source>
</evidence>
<sequence length="594" mass="63066">MRETLRAYASVMAIGFRAAPRYALGQLLTGIVFAVAVPVSALCAKLIVDAAVTRNLDLGLFAVGLLAAVSAGALVCVFYYVHCLFAVMERAGALVSERLMTLVGGTDGLAHHERPEYQDEVHRIREEQHRLASVVNASAGLLRVGAALVVSAVLLVAVHPLLLLLPLLAVVSLWLGKRSRDLAVAAQEATTEQERLRRHLFELGTSPAAGKELRVFGITDVVRARHHETSEVVLREHRRAAWRASGLQALGGVVSALGYVGAIGLVLVLAGGGRATPGDVALVVGLAAQLTSTVGMAVLYGMEFLFVLKVARRFRWLADYAGTARRPVDSPAPVPPALRDGLELRGVGFGYPDGTGDVLSDVSLRLPAGAVVALVGDNGAGKTTLVKLLSGFYPPERGTITVDGVDLTRFPADRWRARVSAAFQDFASFEFRTFETVGVGDLPRMDDPAAVRAALERAGAADVVDGLPDGSGTQLGTRWDGGVDLSGGQWQKLALARGLMDADPLLVVFDEPTAALDAHTEHGLFERFAQAARDGRGTGAVTVLVSHRFSTVRMADVIVVLDGGRIRESGSHDQLVAAGGLYAELYELQSRAYR</sequence>
<gene>
    <name evidence="10" type="ORF">F4560_003031</name>
</gene>
<dbReference type="InterPro" id="IPR039421">
    <property type="entry name" value="Type_1_exporter"/>
</dbReference>
<accession>A0A7W9M0X4</accession>
<dbReference type="PROSITE" id="PS00211">
    <property type="entry name" value="ABC_TRANSPORTER_1"/>
    <property type="match status" value="1"/>
</dbReference>
<dbReference type="GO" id="GO:0005886">
    <property type="term" value="C:plasma membrane"/>
    <property type="evidence" value="ECO:0007669"/>
    <property type="project" value="UniProtKB-SubCell"/>
</dbReference>
<evidence type="ECO:0000313" key="10">
    <source>
        <dbReference type="EMBL" id="MBB5803263.1"/>
    </source>
</evidence>
<dbReference type="GO" id="GO:0140359">
    <property type="term" value="F:ABC-type transporter activity"/>
    <property type="evidence" value="ECO:0007669"/>
    <property type="project" value="InterPro"/>
</dbReference>
<dbReference type="SMART" id="SM00382">
    <property type="entry name" value="AAA"/>
    <property type="match status" value="1"/>
</dbReference>
<dbReference type="InterPro" id="IPR017871">
    <property type="entry name" value="ABC_transporter-like_CS"/>
</dbReference>
<feature type="transmembrane region" description="Helical" evidence="7">
    <location>
        <begin position="27"/>
        <end position="48"/>
    </location>
</feature>
<reference evidence="10 11" key="1">
    <citation type="submission" date="2020-08" db="EMBL/GenBank/DDBJ databases">
        <title>Sequencing the genomes of 1000 actinobacteria strains.</title>
        <authorList>
            <person name="Klenk H.-P."/>
        </authorList>
    </citation>
    <scope>NUCLEOTIDE SEQUENCE [LARGE SCALE GENOMIC DNA]</scope>
    <source>
        <strain evidence="10 11">DSM 45486</strain>
    </source>
</reference>
<dbReference type="InterPro" id="IPR011527">
    <property type="entry name" value="ABC1_TM_dom"/>
</dbReference>
<dbReference type="PANTHER" id="PTHR24221">
    <property type="entry name" value="ATP-BINDING CASSETTE SUB-FAMILY B"/>
    <property type="match status" value="1"/>
</dbReference>
<dbReference type="Gene3D" id="1.20.1560.10">
    <property type="entry name" value="ABC transporter type 1, transmembrane domain"/>
    <property type="match status" value="1"/>
</dbReference>
<dbReference type="Proteomes" id="UP000552097">
    <property type="component" value="Unassembled WGS sequence"/>
</dbReference>
<evidence type="ECO:0000313" key="11">
    <source>
        <dbReference type="Proteomes" id="UP000552097"/>
    </source>
</evidence>
<dbReference type="PROSITE" id="PS50929">
    <property type="entry name" value="ABC_TM1F"/>
    <property type="match status" value="1"/>
</dbReference>
<feature type="transmembrane region" description="Helical" evidence="7">
    <location>
        <begin position="60"/>
        <end position="81"/>
    </location>
</feature>
<feature type="domain" description="ABC transporter" evidence="8">
    <location>
        <begin position="342"/>
        <end position="588"/>
    </location>
</feature>
<dbReference type="InterPro" id="IPR003593">
    <property type="entry name" value="AAA+_ATPase"/>
</dbReference>
<dbReference type="InterPro" id="IPR003439">
    <property type="entry name" value="ABC_transporter-like_ATP-bd"/>
</dbReference>
<evidence type="ECO:0000256" key="4">
    <source>
        <dbReference type="ARBA" id="ARBA00022840"/>
    </source>
</evidence>
<dbReference type="PANTHER" id="PTHR24221:SF646">
    <property type="entry name" value="HAEMOLYSIN SECRETION ATP-BINDING PROTEIN"/>
    <property type="match status" value="1"/>
</dbReference>
<dbReference type="RefSeq" id="WP_184920531.1">
    <property type="nucleotide sequence ID" value="NZ_JACHMO010000001.1"/>
</dbReference>
<dbReference type="EMBL" id="JACHMO010000001">
    <property type="protein sequence ID" value="MBB5803263.1"/>
    <property type="molecule type" value="Genomic_DNA"/>
</dbReference>
<keyword evidence="2 7" id="KW-0812">Transmembrane</keyword>
<dbReference type="SUPFAM" id="SSF90123">
    <property type="entry name" value="ABC transporter transmembrane region"/>
    <property type="match status" value="1"/>
</dbReference>
<evidence type="ECO:0000256" key="7">
    <source>
        <dbReference type="SAM" id="Phobius"/>
    </source>
</evidence>
<proteinExistence type="predicted"/>
<keyword evidence="3" id="KW-0547">Nucleotide-binding</keyword>
<dbReference type="Pfam" id="PF00005">
    <property type="entry name" value="ABC_tran"/>
    <property type="match status" value="1"/>
</dbReference>
<dbReference type="Gene3D" id="3.40.50.300">
    <property type="entry name" value="P-loop containing nucleotide triphosphate hydrolases"/>
    <property type="match status" value="1"/>
</dbReference>
<feature type="transmembrane region" description="Helical" evidence="7">
    <location>
        <begin position="282"/>
        <end position="308"/>
    </location>
</feature>
<comment type="caution">
    <text evidence="10">The sequence shown here is derived from an EMBL/GenBank/DDBJ whole genome shotgun (WGS) entry which is preliminary data.</text>
</comment>
<feature type="domain" description="ABC transmembrane type-1" evidence="9">
    <location>
        <begin position="27"/>
        <end position="298"/>
    </location>
</feature>
<dbReference type="GO" id="GO:0016887">
    <property type="term" value="F:ATP hydrolysis activity"/>
    <property type="evidence" value="ECO:0007669"/>
    <property type="project" value="InterPro"/>
</dbReference>
<organism evidence="10 11">
    <name type="scientific">Saccharothrix ecbatanensis</name>
    <dbReference type="NCBI Taxonomy" id="1105145"/>
    <lineage>
        <taxon>Bacteria</taxon>
        <taxon>Bacillati</taxon>
        <taxon>Actinomycetota</taxon>
        <taxon>Actinomycetes</taxon>
        <taxon>Pseudonocardiales</taxon>
        <taxon>Pseudonocardiaceae</taxon>
        <taxon>Saccharothrix</taxon>
    </lineage>
</organism>
<comment type="subcellular location">
    <subcellularLocation>
        <location evidence="1">Cell membrane</location>
        <topology evidence="1">Multi-pass membrane protein</topology>
    </subcellularLocation>
</comment>
<evidence type="ECO:0000256" key="6">
    <source>
        <dbReference type="ARBA" id="ARBA00023136"/>
    </source>
</evidence>
<name>A0A7W9M0X4_9PSEU</name>
<dbReference type="AlphaFoldDB" id="A0A7W9M0X4"/>
<evidence type="ECO:0000259" key="9">
    <source>
        <dbReference type="PROSITE" id="PS50929"/>
    </source>
</evidence>
<evidence type="ECO:0000259" key="8">
    <source>
        <dbReference type="PROSITE" id="PS50893"/>
    </source>
</evidence>
<dbReference type="InterPro" id="IPR027417">
    <property type="entry name" value="P-loop_NTPase"/>
</dbReference>
<feature type="transmembrane region" description="Helical" evidence="7">
    <location>
        <begin position="146"/>
        <end position="175"/>
    </location>
</feature>